<evidence type="ECO:0000256" key="2">
    <source>
        <dbReference type="SAM" id="SignalP"/>
    </source>
</evidence>
<dbReference type="Gene3D" id="3.40.50.1460">
    <property type="match status" value="1"/>
</dbReference>
<organism evidence="4 5">
    <name type="scientific">Bradyrhizobium ontarionense</name>
    <dbReference type="NCBI Taxonomy" id="2898149"/>
    <lineage>
        <taxon>Bacteria</taxon>
        <taxon>Pseudomonadati</taxon>
        <taxon>Pseudomonadota</taxon>
        <taxon>Alphaproteobacteria</taxon>
        <taxon>Hyphomicrobiales</taxon>
        <taxon>Nitrobacteraceae</taxon>
        <taxon>Bradyrhizobium</taxon>
    </lineage>
</organism>
<dbReference type="EMBL" id="CP088156">
    <property type="protein sequence ID" value="UFZ06474.1"/>
    <property type="molecule type" value="Genomic_DNA"/>
</dbReference>
<dbReference type="InterPro" id="IPR029030">
    <property type="entry name" value="Caspase-like_dom_sf"/>
</dbReference>
<evidence type="ECO:0000313" key="5">
    <source>
        <dbReference type="Proteomes" id="UP001431010"/>
    </source>
</evidence>
<feature type="chain" id="PRO_5045857350" evidence="2">
    <location>
        <begin position="30"/>
        <end position="639"/>
    </location>
</feature>
<dbReference type="InterPro" id="IPR011600">
    <property type="entry name" value="Pept_C14_caspase"/>
</dbReference>
<sequence length="639" mass="69500">MRIFSAALVRGGIALALAHLPALVPHASAENKPAQEIKLSYSPWSKACTRDADVDGKQICFTTKTARAVEGEMSVVAVLVEKDGDTRKVLRVVLPLGMQTVHGTRILVDAEKPMQSPYLFCAAEGCVSDYSATPELIDMLKKGKSLVVQAINSNGAPLSFPLPLADLEQVLAAKTLSWKAVDEQQRKMLVALFKIRNDKNLAILKPDLVAMPPWTKFCLKGKDADAKQVCFTGKDARIDSGQPVVAAVVIEPEADPKKLLRLTLPLGMDIATGTRLLIGDDVTMQKPFVICFKNGCMSDYEFTPELLGSLRRGQAMTIQATLNTGRVVSMSLPLRDFNKAYDGAPVDPKAYEAYQKKLQQEMAQRAGAKQQANRNDGTGSEASPPATESKPAPVAALLVPRSPGRRVALVIGNSAYQNVPALPNPGRDAILVADALRRANFQMVTLQNDLNREQLVGALREFARQAESADWAVVYYAGHGMEVAGVNYLVPVDARIGSDRDVSLEAVSIDQVLNSAERAKRLRLVLLDACRDNPFASQMKRTMTVASRSVSRGLAQMEPDPGTLVVFAAKHGETALDGDAANSPFATAFVKNMQVPGVEVRRLFDNVRDDVMDMTERRQQPYTYGSVPGRVDFYFATSK</sequence>
<dbReference type="InterPro" id="IPR010642">
    <property type="entry name" value="Invasion_prot_B"/>
</dbReference>
<dbReference type="PANTHER" id="PTHR22576:SF37">
    <property type="entry name" value="MUCOSA-ASSOCIATED LYMPHOID TISSUE LYMPHOMA TRANSLOCATION PROTEIN 1"/>
    <property type="match status" value="1"/>
</dbReference>
<dbReference type="RefSeq" id="WP_231325696.1">
    <property type="nucleotide sequence ID" value="NZ_CP088156.1"/>
</dbReference>
<dbReference type="Pfam" id="PF00656">
    <property type="entry name" value="Peptidase_C14"/>
    <property type="match status" value="1"/>
</dbReference>
<proteinExistence type="predicted"/>
<gene>
    <name evidence="4" type="ORF">LQG66_09330</name>
</gene>
<keyword evidence="5" id="KW-1185">Reference proteome</keyword>
<dbReference type="Pfam" id="PF06776">
    <property type="entry name" value="IalB"/>
    <property type="match status" value="2"/>
</dbReference>
<dbReference type="PROSITE" id="PS50208">
    <property type="entry name" value="CASPASE_P20"/>
    <property type="match status" value="1"/>
</dbReference>
<evidence type="ECO:0000313" key="4">
    <source>
        <dbReference type="EMBL" id="UFZ06474.1"/>
    </source>
</evidence>
<feature type="domain" description="Caspase family p20" evidence="3">
    <location>
        <begin position="404"/>
        <end position="534"/>
    </location>
</feature>
<name>A0ABY3RG93_9BRAD</name>
<evidence type="ECO:0000259" key="3">
    <source>
        <dbReference type="PROSITE" id="PS50208"/>
    </source>
</evidence>
<dbReference type="InterPro" id="IPR038696">
    <property type="entry name" value="IalB_sf"/>
</dbReference>
<feature type="compositionally biased region" description="Polar residues" evidence="1">
    <location>
        <begin position="370"/>
        <end position="381"/>
    </location>
</feature>
<dbReference type="Proteomes" id="UP001431010">
    <property type="component" value="Chromosome"/>
</dbReference>
<keyword evidence="2" id="KW-0732">Signal</keyword>
<dbReference type="Gene3D" id="2.60.40.1880">
    <property type="entry name" value="Invasion associated locus B (IalB) protein"/>
    <property type="match status" value="2"/>
</dbReference>
<reference evidence="4" key="1">
    <citation type="journal article" date="2024" name="Antonie Van Leeuwenhoek">
        <title>Bradyrhizobium ontarionense sp. nov., a novel bacterial symbiont isolated from Aeschynomene indica (Indian jointvetch), harbours photosynthesis, nitrogen fixation and nitrous oxide (N2O) reductase genes.</title>
        <authorList>
            <person name="Bromfield E.S.P."/>
            <person name="Cloutier S."/>
        </authorList>
    </citation>
    <scope>NUCLEOTIDE SEQUENCE</scope>
    <source>
        <strain evidence="4">A19</strain>
    </source>
</reference>
<evidence type="ECO:0000256" key="1">
    <source>
        <dbReference type="SAM" id="MobiDB-lite"/>
    </source>
</evidence>
<accession>A0ABY3RG93</accession>
<protein>
    <submittedName>
        <fullName evidence="4">Invasion associated locus B family protein</fullName>
    </submittedName>
</protein>
<feature type="signal peptide" evidence="2">
    <location>
        <begin position="1"/>
        <end position="29"/>
    </location>
</feature>
<dbReference type="InterPro" id="IPR052039">
    <property type="entry name" value="Caspase-related_regulators"/>
</dbReference>
<feature type="region of interest" description="Disordered" evidence="1">
    <location>
        <begin position="362"/>
        <end position="394"/>
    </location>
</feature>
<dbReference type="InterPro" id="IPR001309">
    <property type="entry name" value="Pept_C14_p20"/>
</dbReference>
<dbReference type="SUPFAM" id="SSF52129">
    <property type="entry name" value="Caspase-like"/>
    <property type="match status" value="1"/>
</dbReference>
<dbReference type="PANTHER" id="PTHR22576">
    <property type="entry name" value="MUCOSA ASSOCIATED LYMPHOID TISSUE LYMPHOMA TRANSLOCATION PROTEIN 1/PARACASPASE"/>
    <property type="match status" value="1"/>
</dbReference>